<name>A0A3G5ACG2_9VIRU</name>
<evidence type="ECO:0000313" key="1">
    <source>
        <dbReference type="EMBL" id="AYV84842.1"/>
    </source>
</evidence>
<dbReference type="GO" id="GO:0004519">
    <property type="term" value="F:endonuclease activity"/>
    <property type="evidence" value="ECO:0007669"/>
    <property type="project" value="UniProtKB-KW"/>
</dbReference>
<keyword evidence="1" id="KW-0540">Nuclease</keyword>
<organism evidence="1">
    <name type="scientific">Hyperionvirus sp</name>
    <dbReference type="NCBI Taxonomy" id="2487770"/>
    <lineage>
        <taxon>Viruses</taxon>
        <taxon>Varidnaviria</taxon>
        <taxon>Bamfordvirae</taxon>
        <taxon>Nucleocytoviricota</taxon>
        <taxon>Megaviricetes</taxon>
        <taxon>Imitervirales</taxon>
        <taxon>Mimiviridae</taxon>
        <taxon>Klosneuvirinae</taxon>
    </lineage>
</organism>
<accession>A0A3G5ACG2</accession>
<sequence>MYTGLLYVHDQTLKYNSVKILLETPTGQGSEICYKIEDMAY</sequence>
<gene>
    <name evidence="1" type="ORF">Hyperionvirus43_5</name>
</gene>
<keyword evidence="1" id="KW-0378">Hydrolase</keyword>
<protein>
    <submittedName>
        <fullName evidence="1">Apurinic endonuclease</fullName>
    </submittedName>
</protein>
<feature type="non-terminal residue" evidence="1">
    <location>
        <position position="41"/>
    </location>
</feature>
<proteinExistence type="predicted"/>
<dbReference type="EMBL" id="MK072425">
    <property type="protein sequence ID" value="AYV84842.1"/>
    <property type="molecule type" value="Genomic_DNA"/>
</dbReference>
<reference evidence="1" key="1">
    <citation type="submission" date="2018-10" db="EMBL/GenBank/DDBJ databases">
        <title>Hidden diversity of soil giant viruses.</title>
        <authorList>
            <person name="Schulz F."/>
            <person name="Alteio L."/>
            <person name="Goudeau D."/>
            <person name="Ryan E.M."/>
            <person name="Malmstrom R.R."/>
            <person name="Blanchard J."/>
            <person name="Woyke T."/>
        </authorList>
    </citation>
    <scope>NUCLEOTIDE SEQUENCE</scope>
    <source>
        <strain evidence="1">HYV1</strain>
    </source>
</reference>
<keyword evidence="1" id="KW-0255">Endonuclease</keyword>